<dbReference type="AlphaFoldDB" id="A0A0V0SIC3"/>
<dbReference type="Proteomes" id="UP000054630">
    <property type="component" value="Unassembled WGS sequence"/>
</dbReference>
<reference evidence="1 2" key="1">
    <citation type="submission" date="2015-01" db="EMBL/GenBank/DDBJ databases">
        <title>Evolution of Trichinella species and genotypes.</title>
        <authorList>
            <person name="Korhonen P.K."/>
            <person name="Edoardo P."/>
            <person name="Giuseppe L.R."/>
            <person name="Gasser R.B."/>
        </authorList>
    </citation>
    <scope>NUCLEOTIDE SEQUENCE [LARGE SCALE GENOMIC DNA]</scope>
    <source>
        <strain evidence="1">ISS37</strain>
    </source>
</reference>
<accession>A0A0V0SIC3</accession>
<organism evidence="1 2">
    <name type="scientific">Trichinella nelsoni</name>
    <dbReference type="NCBI Taxonomy" id="6336"/>
    <lineage>
        <taxon>Eukaryota</taxon>
        <taxon>Metazoa</taxon>
        <taxon>Ecdysozoa</taxon>
        <taxon>Nematoda</taxon>
        <taxon>Enoplea</taxon>
        <taxon>Dorylaimia</taxon>
        <taxon>Trichinellida</taxon>
        <taxon>Trichinellidae</taxon>
        <taxon>Trichinella</taxon>
    </lineage>
</organism>
<name>A0A0V0SIC3_9BILA</name>
<dbReference type="EMBL" id="JYDL01000007">
    <property type="protein sequence ID" value="KRX26427.1"/>
    <property type="molecule type" value="Genomic_DNA"/>
</dbReference>
<feature type="non-terminal residue" evidence="1">
    <location>
        <position position="122"/>
    </location>
</feature>
<gene>
    <name evidence="1" type="ORF">T07_376</name>
</gene>
<sequence length="122" mass="14298">LLNVLKSNCTAGIVYEKMYANFYSTAIQTQEWKMDVNDKKTACETQEWKMDVNDKKTACDVNNEEKKKYERGRHEAERGQYGVEQKKTAGACVNDKFTLLSFELVRKRQMRGYWLKVAKRAK</sequence>
<proteinExistence type="predicted"/>
<keyword evidence="2" id="KW-1185">Reference proteome</keyword>
<comment type="caution">
    <text evidence="1">The sequence shown here is derived from an EMBL/GenBank/DDBJ whole genome shotgun (WGS) entry which is preliminary data.</text>
</comment>
<evidence type="ECO:0000313" key="1">
    <source>
        <dbReference type="EMBL" id="KRX26427.1"/>
    </source>
</evidence>
<evidence type="ECO:0000313" key="2">
    <source>
        <dbReference type="Proteomes" id="UP000054630"/>
    </source>
</evidence>
<protein>
    <submittedName>
        <fullName evidence="1">Uncharacterized protein</fullName>
    </submittedName>
</protein>
<feature type="non-terminal residue" evidence="1">
    <location>
        <position position="1"/>
    </location>
</feature>